<dbReference type="AlphaFoldDB" id="A0A251X8Z6"/>
<keyword evidence="2" id="KW-1185">Reference proteome</keyword>
<dbReference type="Proteomes" id="UP000194798">
    <property type="component" value="Unassembled WGS sequence"/>
</dbReference>
<dbReference type="PANTHER" id="PTHR40590:SF1">
    <property type="entry name" value="CYTOPLASMIC PROTEIN"/>
    <property type="match status" value="1"/>
</dbReference>
<proteinExistence type="predicted"/>
<sequence length="304" mass="34794">MFNVKSIVALLFYFIILSVSAKDMSIRTEPTIDVEDRNLTGIFWEIRYPNVSPSYLLGTMHTEDQRVTQLSDVIWQRFEQADSASFEILMEAGQLLQSVQLMFLDSGRSLKDIVANEAHYDILISRLEKRGIPEIALRRLKPWAVMVTVSMPETKTGEILDLMLFQQAKLSSKAVYGLESVKEQLGFFDALTTDEQLILLEETLNQLEEMPDFFEQLHELYLKRNLGEMLAFYREGLAKSEYTELMDKFHHGLVSERNSRMLTRMLPRLREGNAFIAVGALHLPGEGGLLDLLQQQGYVVVGVH</sequence>
<dbReference type="OrthoDB" id="357294at2"/>
<dbReference type="Pfam" id="PF01963">
    <property type="entry name" value="TraB_PrgY_gumN"/>
    <property type="match status" value="1"/>
</dbReference>
<dbReference type="InterPro" id="IPR047111">
    <property type="entry name" value="YbaP-like"/>
</dbReference>
<dbReference type="PANTHER" id="PTHR40590">
    <property type="entry name" value="CYTOPLASMIC PROTEIN-RELATED"/>
    <property type="match status" value="1"/>
</dbReference>
<evidence type="ECO:0000313" key="1">
    <source>
        <dbReference type="EMBL" id="OUD14197.1"/>
    </source>
</evidence>
<dbReference type="InterPro" id="IPR002816">
    <property type="entry name" value="TraB/PrgY/GumN_fam"/>
</dbReference>
<gene>
    <name evidence="1" type="ORF">TPSD3_07655</name>
</gene>
<accession>A0A251X8Z6</accession>
<evidence type="ECO:0008006" key="3">
    <source>
        <dbReference type="Google" id="ProtNLM"/>
    </source>
</evidence>
<dbReference type="EMBL" id="MSLT01000012">
    <property type="protein sequence ID" value="OUD14197.1"/>
    <property type="molecule type" value="Genomic_DNA"/>
</dbReference>
<comment type="caution">
    <text evidence="1">The sequence shown here is derived from an EMBL/GenBank/DDBJ whole genome shotgun (WGS) entry which is preliminary data.</text>
</comment>
<protein>
    <recommendedName>
        <fullName evidence="3">TraB/GumN family protein</fullName>
    </recommendedName>
</protein>
<dbReference type="CDD" id="cd14789">
    <property type="entry name" value="Tiki"/>
    <property type="match status" value="1"/>
</dbReference>
<name>A0A251X8Z6_9GAMM</name>
<reference evidence="1 2" key="1">
    <citation type="submission" date="2016-12" db="EMBL/GenBank/DDBJ databases">
        <title>Thioflexothrix psekupsii D3 genome sequencing and assembly.</title>
        <authorList>
            <person name="Fomenkov A."/>
            <person name="Vincze T."/>
            <person name="Grabovich M."/>
            <person name="Anton B.P."/>
            <person name="Dubinina G."/>
            <person name="Orlova M."/>
            <person name="Belousova E."/>
            <person name="Roberts R.J."/>
        </authorList>
    </citation>
    <scope>NUCLEOTIDE SEQUENCE [LARGE SCALE GENOMIC DNA]</scope>
    <source>
        <strain evidence="1">D3</strain>
    </source>
</reference>
<dbReference type="RefSeq" id="WP_086487983.1">
    <property type="nucleotide sequence ID" value="NZ_MSLT01000012.1"/>
</dbReference>
<evidence type="ECO:0000313" key="2">
    <source>
        <dbReference type="Proteomes" id="UP000194798"/>
    </source>
</evidence>
<organism evidence="1 2">
    <name type="scientific">Thioflexithrix psekupsensis</name>
    <dbReference type="NCBI Taxonomy" id="1570016"/>
    <lineage>
        <taxon>Bacteria</taxon>
        <taxon>Pseudomonadati</taxon>
        <taxon>Pseudomonadota</taxon>
        <taxon>Gammaproteobacteria</taxon>
        <taxon>Thiotrichales</taxon>
        <taxon>Thioflexithrix</taxon>
    </lineage>
</organism>